<reference evidence="1 2" key="1">
    <citation type="submission" date="2021-06" db="EMBL/GenBank/DDBJ databases">
        <authorList>
            <person name="Kallberg Y."/>
            <person name="Tangrot J."/>
            <person name="Rosling A."/>
        </authorList>
    </citation>
    <scope>NUCLEOTIDE SEQUENCE [LARGE SCALE GENOMIC DNA]</scope>
    <source>
        <strain evidence="1 2">120-4 pot B 10/14</strain>
    </source>
</reference>
<keyword evidence="2" id="KW-1185">Reference proteome</keyword>
<comment type="caution">
    <text evidence="1">The sequence shown here is derived from an EMBL/GenBank/DDBJ whole genome shotgun (WGS) entry which is preliminary data.</text>
</comment>
<evidence type="ECO:0000313" key="1">
    <source>
        <dbReference type="EMBL" id="CAG8556453.1"/>
    </source>
</evidence>
<feature type="non-terminal residue" evidence="1">
    <location>
        <position position="1"/>
    </location>
</feature>
<name>A0ABN7UBJ7_GIGMA</name>
<organism evidence="1 2">
    <name type="scientific">Gigaspora margarita</name>
    <dbReference type="NCBI Taxonomy" id="4874"/>
    <lineage>
        <taxon>Eukaryota</taxon>
        <taxon>Fungi</taxon>
        <taxon>Fungi incertae sedis</taxon>
        <taxon>Mucoromycota</taxon>
        <taxon>Glomeromycotina</taxon>
        <taxon>Glomeromycetes</taxon>
        <taxon>Diversisporales</taxon>
        <taxon>Gigasporaceae</taxon>
        <taxon>Gigaspora</taxon>
    </lineage>
</organism>
<dbReference type="Proteomes" id="UP000789901">
    <property type="component" value="Unassembled WGS sequence"/>
</dbReference>
<dbReference type="EMBL" id="CAJVQB010001939">
    <property type="protein sequence ID" value="CAG8556453.1"/>
    <property type="molecule type" value="Genomic_DNA"/>
</dbReference>
<proteinExistence type="predicted"/>
<evidence type="ECO:0000313" key="2">
    <source>
        <dbReference type="Proteomes" id="UP000789901"/>
    </source>
</evidence>
<accession>A0ABN7UBJ7</accession>
<gene>
    <name evidence="1" type="ORF">GMARGA_LOCUS4809</name>
</gene>
<protein>
    <submittedName>
        <fullName evidence="1">8415_t:CDS:1</fullName>
    </submittedName>
</protein>
<sequence>GYCQTFPCWLPLRWIFKHHIARHYVSKAGVPFVEDPSKLPPGVSIEHRVAVLEKFVKRVLSRYKLFKIIKGYT</sequence>